<feature type="non-terminal residue" evidence="1">
    <location>
        <position position="35"/>
    </location>
</feature>
<name>X0X4U3_9ZZZZ</name>
<dbReference type="AlphaFoldDB" id="X0X4U3"/>
<proteinExistence type="predicted"/>
<organism evidence="1">
    <name type="scientific">marine sediment metagenome</name>
    <dbReference type="NCBI Taxonomy" id="412755"/>
    <lineage>
        <taxon>unclassified sequences</taxon>
        <taxon>metagenomes</taxon>
        <taxon>ecological metagenomes</taxon>
    </lineage>
</organism>
<reference evidence="1" key="1">
    <citation type="journal article" date="2014" name="Front. Microbiol.">
        <title>High frequency of phylogenetically diverse reductive dehalogenase-homologous genes in deep subseafloor sedimentary metagenomes.</title>
        <authorList>
            <person name="Kawai M."/>
            <person name="Futagami T."/>
            <person name="Toyoda A."/>
            <person name="Takaki Y."/>
            <person name="Nishi S."/>
            <person name="Hori S."/>
            <person name="Arai W."/>
            <person name="Tsubouchi T."/>
            <person name="Morono Y."/>
            <person name="Uchiyama I."/>
            <person name="Ito T."/>
            <person name="Fujiyama A."/>
            <person name="Inagaki F."/>
            <person name="Takami H."/>
        </authorList>
    </citation>
    <scope>NUCLEOTIDE SEQUENCE</scope>
    <source>
        <strain evidence="1">Expedition CK06-06</strain>
    </source>
</reference>
<accession>X0X4U3</accession>
<evidence type="ECO:0000313" key="1">
    <source>
        <dbReference type="EMBL" id="GAG38020.1"/>
    </source>
</evidence>
<gene>
    <name evidence="1" type="ORF">S01H1_74582</name>
</gene>
<protein>
    <submittedName>
        <fullName evidence="1">Uncharacterized protein</fullName>
    </submittedName>
</protein>
<sequence length="35" mass="3607">MANGTQVYIESTNKVVLVGGDDIGGTAEAAYEFAD</sequence>
<dbReference type="EMBL" id="BARS01049905">
    <property type="protein sequence ID" value="GAG38020.1"/>
    <property type="molecule type" value="Genomic_DNA"/>
</dbReference>
<comment type="caution">
    <text evidence="1">The sequence shown here is derived from an EMBL/GenBank/DDBJ whole genome shotgun (WGS) entry which is preliminary data.</text>
</comment>